<keyword evidence="2" id="KW-1185">Reference proteome</keyword>
<proteinExistence type="predicted"/>
<dbReference type="EMBL" id="MK770119">
    <property type="protein sequence ID" value="QCW23827.1"/>
    <property type="molecule type" value="Genomic_DNA"/>
</dbReference>
<name>A0A4Y5P1K4_9CAUD</name>
<evidence type="ECO:0000313" key="1">
    <source>
        <dbReference type="EMBL" id="QCW23827.1"/>
    </source>
</evidence>
<accession>A0A4Y5P1K4</accession>
<protein>
    <submittedName>
        <fullName evidence="1">Uncharacterized protein</fullName>
    </submittedName>
</protein>
<sequence length="66" mass="7817">MMQLLKLNERYSLPDRYFPKGHLLEFITRGATYLVIKRDSRAGLLIIDDIGREVWISNNTKARFFD</sequence>
<organism evidence="1 2">
    <name type="scientific">Pantoea phage vB_PagS_AAS21</name>
    <dbReference type="NCBI Taxonomy" id="2575261"/>
    <lineage>
        <taxon>Viruses</taxon>
        <taxon>Duplodnaviria</taxon>
        <taxon>Heunggongvirae</taxon>
        <taxon>Uroviricota</taxon>
        <taxon>Caudoviricetes</taxon>
        <taxon>Demerecviridae</taxon>
        <taxon>Keyvirus</taxon>
        <taxon>Keyvirus AAS21</taxon>
    </lineage>
</organism>
<evidence type="ECO:0000313" key="2">
    <source>
        <dbReference type="Proteomes" id="UP000308921"/>
    </source>
</evidence>
<gene>
    <name evidence="1" type="ORF">AAS21_gp089</name>
</gene>
<reference evidence="1 2" key="1">
    <citation type="submission" date="2019-04" db="EMBL/GenBank/DDBJ databases">
        <title>Complete genome sequence of Pantoea bacteriophage vB_PagS_AAS21.</title>
        <authorList>
            <person name="Truncaite L."/>
            <person name="Simoliuniene M."/>
            <person name="Zajanckauskaite A."/>
            <person name="Meskys R."/>
            <person name="Simoliunas E."/>
        </authorList>
    </citation>
    <scope>NUCLEOTIDE SEQUENCE [LARGE SCALE GENOMIC DNA]</scope>
</reference>
<dbReference type="Proteomes" id="UP000308921">
    <property type="component" value="Segment"/>
</dbReference>